<accession>A0A9P5NK48</accession>
<protein>
    <submittedName>
        <fullName evidence="2">Uncharacterized protein</fullName>
    </submittedName>
</protein>
<keyword evidence="3" id="KW-1185">Reference proteome</keyword>
<reference evidence="2" key="1">
    <citation type="submission" date="2020-11" db="EMBL/GenBank/DDBJ databases">
        <authorList>
            <consortium name="DOE Joint Genome Institute"/>
            <person name="Ahrendt S."/>
            <person name="Riley R."/>
            <person name="Andreopoulos W."/>
            <person name="LaButti K."/>
            <person name="Pangilinan J."/>
            <person name="Ruiz-duenas F.J."/>
            <person name="Barrasa J.M."/>
            <person name="Sanchez-Garcia M."/>
            <person name="Camarero S."/>
            <person name="Miyauchi S."/>
            <person name="Serrano A."/>
            <person name="Linde D."/>
            <person name="Babiker R."/>
            <person name="Drula E."/>
            <person name="Ayuso-Fernandez I."/>
            <person name="Pacheco R."/>
            <person name="Padilla G."/>
            <person name="Ferreira P."/>
            <person name="Barriuso J."/>
            <person name="Kellner H."/>
            <person name="Castanera R."/>
            <person name="Alfaro M."/>
            <person name="Ramirez L."/>
            <person name="Pisabarro A.G."/>
            <person name="Kuo A."/>
            <person name="Tritt A."/>
            <person name="Lipzen A."/>
            <person name="He G."/>
            <person name="Yan M."/>
            <person name="Ng V."/>
            <person name="Cullen D."/>
            <person name="Martin F."/>
            <person name="Rosso M.-N."/>
            <person name="Henrissat B."/>
            <person name="Hibbett D."/>
            <person name="Martinez A.T."/>
            <person name="Grigoriev I.V."/>
        </authorList>
    </citation>
    <scope>NUCLEOTIDE SEQUENCE</scope>
    <source>
        <strain evidence="2">AH 44721</strain>
    </source>
</reference>
<feature type="region of interest" description="Disordered" evidence="1">
    <location>
        <begin position="1"/>
        <end position="29"/>
    </location>
</feature>
<feature type="region of interest" description="Disordered" evidence="1">
    <location>
        <begin position="91"/>
        <end position="131"/>
    </location>
</feature>
<dbReference type="Proteomes" id="UP000724874">
    <property type="component" value="Unassembled WGS sequence"/>
</dbReference>
<name>A0A9P5NK48_GYMJU</name>
<gene>
    <name evidence="2" type="ORF">CPB84DRAFT_1938169</name>
</gene>
<dbReference type="AlphaFoldDB" id="A0A9P5NK48"/>
<evidence type="ECO:0000256" key="1">
    <source>
        <dbReference type="SAM" id="MobiDB-lite"/>
    </source>
</evidence>
<comment type="caution">
    <text evidence="2">The sequence shown here is derived from an EMBL/GenBank/DDBJ whole genome shotgun (WGS) entry which is preliminary data.</text>
</comment>
<organism evidence="2 3">
    <name type="scientific">Gymnopilus junonius</name>
    <name type="common">Spectacular rustgill mushroom</name>
    <name type="synonym">Gymnopilus spectabilis subsp. junonius</name>
    <dbReference type="NCBI Taxonomy" id="109634"/>
    <lineage>
        <taxon>Eukaryota</taxon>
        <taxon>Fungi</taxon>
        <taxon>Dikarya</taxon>
        <taxon>Basidiomycota</taxon>
        <taxon>Agaricomycotina</taxon>
        <taxon>Agaricomycetes</taxon>
        <taxon>Agaricomycetidae</taxon>
        <taxon>Agaricales</taxon>
        <taxon>Agaricineae</taxon>
        <taxon>Hymenogastraceae</taxon>
        <taxon>Gymnopilus</taxon>
    </lineage>
</organism>
<proteinExistence type="predicted"/>
<evidence type="ECO:0000313" key="2">
    <source>
        <dbReference type="EMBL" id="KAF8891910.1"/>
    </source>
</evidence>
<sequence>MHEHAKLPPSRAWCEGSGVSPETGHGPVKQLNGLVEPLHGLEISDSQLQARAGQQRLSAQKNQEKKQQNELAIDLLTWPGLPLHRSALHVQPPSSQRTHAHIPQKRGGACSHGPKGEREERKRGRRKGSGGVLRAALASEPILARKSNMITGITACCPRPSIYGLYYLIDVATVTCSNLRNLSKSVPLRLQNLILKAEDL</sequence>
<dbReference type="EMBL" id="JADNYJ010000070">
    <property type="protein sequence ID" value="KAF8891910.1"/>
    <property type="molecule type" value="Genomic_DNA"/>
</dbReference>
<evidence type="ECO:0000313" key="3">
    <source>
        <dbReference type="Proteomes" id="UP000724874"/>
    </source>
</evidence>